<dbReference type="PANTHER" id="PTHR35985:SF1">
    <property type="entry name" value="OS07G0675200 PROTEIN"/>
    <property type="match status" value="1"/>
</dbReference>
<protein>
    <submittedName>
        <fullName evidence="2">Uncharacterized protein</fullName>
    </submittedName>
</protein>
<organism evidence="2 3">
    <name type="scientific">Zingiber officinale</name>
    <name type="common">Ginger</name>
    <name type="synonym">Amomum zingiber</name>
    <dbReference type="NCBI Taxonomy" id="94328"/>
    <lineage>
        <taxon>Eukaryota</taxon>
        <taxon>Viridiplantae</taxon>
        <taxon>Streptophyta</taxon>
        <taxon>Embryophyta</taxon>
        <taxon>Tracheophyta</taxon>
        <taxon>Spermatophyta</taxon>
        <taxon>Magnoliopsida</taxon>
        <taxon>Liliopsida</taxon>
        <taxon>Zingiberales</taxon>
        <taxon>Zingiberaceae</taxon>
        <taxon>Zingiber</taxon>
    </lineage>
</organism>
<dbReference type="PANTHER" id="PTHR35985">
    <property type="entry name" value="OS07G0675200 PROTEIN"/>
    <property type="match status" value="1"/>
</dbReference>
<gene>
    <name evidence="2" type="ORF">ZIOFF_062522</name>
</gene>
<proteinExistence type="predicted"/>
<evidence type="ECO:0000313" key="3">
    <source>
        <dbReference type="Proteomes" id="UP000734854"/>
    </source>
</evidence>
<evidence type="ECO:0000313" key="2">
    <source>
        <dbReference type="EMBL" id="KAG6479066.1"/>
    </source>
</evidence>
<sequence>MVPVVRTRSLFLHPSSHVVLLRLRRRSSSTTTRTTDTALNSDDIQGEDVGQTAKAAAAEQKQKAETEDWSTSCIGFDGRPIDREDWSNEKVESVDDYKRYYAHHKASPLSEIEFVDTRKPITRATDAVEGDMGRGVMVEETVDQALARAEEIFRMRAMMGDPSLPHSKVLRRMLRQSCDSSVSVDAQ</sequence>
<name>A0A8J5KAU1_ZINOF</name>
<dbReference type="Proteomes" id="UP000734854">
    <property type="component" value="Unassembled WGS sequence"/>
</dbReference>
<dbReference type="OrthoDB" id="779250at2759"/>
<comment type="caution">
    <text evidence="2">The sequence shown here is derived from an EMBL/GenBank/DDBJ whole genome shotgun (WGS) entry which is preliminary data.</text>
</comment>
<feature type="region of interest" description="Disordered" evidence="1">
    <location>
        <begin position="26"/>
        <end position="50"/>
    </location>
</feature>
<dbReference type="EMBL" id="JACMSC010000017">
    <property type="protein sequence ID" value="KAG6479066.1"/>
    <property type="molecule type" value="Genomic_DNA"/>
</dbReference>
<accession>A0A8J5KAU1</accession>
<dbReference type="AlphaFoldDB" id="A0A8J5KAU1"/>
<keyword evidence="3" id="KW-1185">Reference proteome</keyword>
<reference evidence="2 3" key="1">
    <citation type="submission" date="2020-08" db="EMBL/GenBank/DDBJ databases">
        <title>Plant Genome Project.</title>
        <authorList>
            <person name="Zhang R.-G."/>
        </authorList>
    </citation>
    <scope>NUCLEOTIDE SEQUENCE [LARGE SCALE GENOMIC DNA]</scope>
    <source>
        <tissue evidence="2">Rhizome</tissue>
    </source>
</reference>
<evidence type="ECO:0000256" key="1">
    <source>
        <dbReference type="SAM" id="MobiDB-lite"/>
    </source>
</evidence>